<evidence type="ECO:0000313" key="3">
    <source>
        <dbReference type="Proteomes" id="UP000292346"/>
    </source>
</evidence>
<proteinExistence type="predicted"/>
<keyword evidence="3" id="KW-1185">Reference proteome</keyword>
<dbReference type="SUPFAM" id="SSF103642">
    <property type="entry name" value="Sec-C motif"/>
    <property type="match status" value="1"/>
</dbReference>
<dbReference type="Gene3D" id="1.25.40.10">
    <property type="entry name" value="Tetratricopeptide repeat domain"/>
    <property type="match status" value="1"/>
</dbReference>
<dbReference type="Proteomes" id="UP000292346">
    <property type="component" value="Unassembled WGS sequence"/>
</dbReference>
<evidence type="ECO:0008006" key="4">
    <source>
        <dbReference type="Google" id="ProtNLM"/>
    </source>
</evidence>
<name>A0A4R0HEZ5_9ACTN</name>
<feature type="compositionally biased region" description="Polar residues" evidence="1">
    <location>
        <begin position="40"/>
        <end position="55"/>
    </location>
</feature>
<dbReference type="AlphaFoldDB" id="A0A4R0HEZ5"/>
<dbReference type="InterPro" id="IPR011990">
    <property type="entry name" value="TPR-like_helical_dom_sf"/>
</dbReference>
<protein>
    <recommendedName>
        <fullName evidence="4">SEC-C domain-containing protein</fullName>
    </recommendedName>
</protein>
<feature type="region of interest" description="Disordered" evidence="1">
    <location>
        <begin position="40"/>
        <end position="113"/>
    </location>
</feature>
<evidence type="ECO:0000256" key="1">
    <source>
        <dbReference type="SAM" id="MobiDB-lite"/>
    </source>
</evidence>
<dbReference type="Pfam" id="PF02810">
    <property type="entry name" value="SEC-C"/>
    <property type="match status" value="1"/>
</dbReference>
<dbReference type="Gene3D" id="3.10.450.50">
    <property type="match status" value="1"/>
</dbReference>
<reference evidence="2 3" key="1">
    <citation type="submission" date="2019-02" db="EMBL/GenBank/DDBJ databases">
        <title>Kribbella capetownensis sp. nov. and Kribbella speibonae sp. nov., isolated from soil.</title>
        <authorList>
            <person name="Curtis S.M."/>
            <person name="Norton I."/>
            <person name="Everest G.J."/>
            <person name="Meyers P.R."/>
        </authorList>
    </citation>
    <scope>NUCLEOTIDE SEQUENCE [LARGE SCALE GENOMIC DNA]</scope>
    <source>
        <strain evidence="2 3">KCTC 29219</strain>
    </source>
</reference>
<accession>A0A4R0HEZ5</accession>
<organism evidence="2 3">
    <name type="scientific">Kribbella soli</name>
    <dbReference type="NCBI Taxonomy" id="1124743"/>
    <lineage>
        <taxon>Bacteria</taxon>
        <taxon>Bacillati</taxon>
        <taxon>Actinomycetota</taxon>
        <taxon>Actinomycetes</taxon>
        <taxon>Propionibacteriales</taxon>
        <taxon>Kribbellaceae</taxon>
        <taxon>Kribbella</taxon>
    </lineage>
</organism>
<sequence>MLARPLGPPSRTARPSQMVPCRSLQAANGAGRVIVMAWQSGTSRPSGPAPLTNSDRTGCRARSTRSAARCDDRTHSLGECGRSARGASTQISTGRKQRAHGGAVPNTFPGMDDPLADELRDHWTDIGLGRTFTLLIAAQEHVKMRRAERALAIWQQLIDEGGTAGDDARVDYADFLFEAGRNDEARSELDAVMASNRIYSFAWCSAAELLEKRDELDEALLWYEIAADQLTAEDVSTGSHRIQDLVTGRRRVKWALQLPLDGLDLMGAQGEDEEADREAELRDLLRNPVVIAGTIQVWDRSEFDDAVRWRRQLIGENADGYCHRVERVLRAQAQRVTIATWTYGGLVDCLRDVTVRHDELPDGRRTAWPPPRNQPCWCGSGVKYKKCCGGPLPRVEPASNVSRYGVAHGG</sequence>
<dbReference type="InterPro" id="IPR004027">
    <property type="entry name" value="SEC_C_motif"/>
</dbReference>
<gene>
    <name evidence="2" type="ORF">E0H45_22525</name>
</gene>
<dbReference type="SUPFAM" id="SSF48452">
    <property type="entry name" value="TPR-like"/>
    <property type="match status" value="1"/>
</dbReference>
<dbReference type="OrthoDB" id="3343588at2"/>
<evidence type="ECO:0000313" key="2">
    <source>
        <dbReference type="EMBL" id="TCC08638.1"/>
    </source>
</evidence>
<comment type="caution">
    <text evidence="2">The sequence shown here is derived from an EMBL/GenBank/DDBJ whole genome shotgun (WGS) entry which is preliminary data.</text>
</comment>
<dbReference type="EMBL" id="SJJZ01000002">
    <property type="protein sequence ID" value="TCC08638.1"/>
    <property type="molecule type" value="Genomic_DNA"/>
</dbReference>